<feature type="active site" evidence="1">
    <location>
        <position position="35"/>
    </location>
</feature>
<dbReference type="InterPro" id="IPR025540">
    <property type="entry name" value="FlK"/>
</dbReference>
<evidence type="ECO:0000313" key="5">
    <source>
        <dbReference type="Proteomes" id="UP000824099"/>
    </source>
</evidence>
<reference evidence="4" key="1">
    <citation type="submission" date="2020-10" db="EMBL/GenBank/DDBJ databases">
        <authorList>
            <person name="Gilroy R."/>
        </authorList>
    </citation>
    <scope>NUCLEOTIDE SEQUENCE</scope>
    <source>
        <strain evidence="4">CHK160-1198</strain>
    </source>
</reference>
<dbReference type="InterPro" id="IPR029069">
    <property type="entry name" value="HotDog_dom_sf"/>
</dbReference>
<reference evidence="4" key="2">
    <citation type="journal article" date="2021" name="PeerJ">
        <title>Extensive microbial diversity within the chicken gut microbiome revealed by metagenomics and culture.</title>
        <authorList>
            <person name="Gilroy R."/>
            <person name="Ravi A."/>
            <person name="Getino M."/>
            <person name="Pursley I."/>
            <person name="Horton D.L."/>
            <person name="Alikhan N.F."/>
            <person name="Baker D."/>
            <person name="Gharbi K."/>
            <person name="Hall N."/>
            <person name="Watson M."/>
            <person name="Adriaenssens E.M."/>
            <person name="Foster-Nyarko E."/>
            <person name="Jarju S."/>
            <person name="Secka A."/>
            <person name="Antonio M."/>
            <person name="Oren A."/>
            <person name="Chaudhuri R.R."/>
            <person name="La Ragione R."/>
            <person name="Hildebrand F."/>
            <person name="Pallen M.J."/>
        </authorList>
    </citation>
    <scope>NUCLEOTIDE SEQUENCE</scope>
    <source>
        <strain evidence="4">CHK160-1198</strain>
    </source>
</reference>
<feature type="active site" evidence="1">
    <location>
        <position position="43"/>
    </location>
</feature>
<dbReference type="Proteomes" id="UP000824099">
    <property type="component" value="Unassembled WGS sequence"/>
</dbReference>
<dbReference type="InterPro" id="IPR054485">
    <property type="entry name" value="FlK-like_dom"/>
</dbReference>
<dbReference type="Gene3D" id="3.10.129.10">
    <property type="entry name" value="Hotdog Thioesterase"/>
    <property type="match status" value="1"/>
</dbReference>
<proteinExistence type="predicted"/>
<organism evidence="4 5">
    <name type="scientific">Candidatus Avacidaminococcus intestinavium</name>
    <dbReference type="NCBI Taxonomy" id="2840684"/>
    <lineage>
        <taxon>Bacteria</taxon>
        <taxon>Bacillati</taxon>
        <taxon>Bacillota</taxon>
        <taxon>Negativicutes</taxon>
        <taxon>Acidaminococcales</taxon>
        <taxon>Acidaminococcaceae</taxon>
        <taxon>Acidaminococcaceae incertae sedis</taxon>
        <taxon>Candidatus Avacidaminococcus</taxon>
    </lineage>
</organism>
<feature type="binding site" evidence="2">
    <location>
        <position position="113"/>
    </location>
    <ligand>
        <name>substrate</name>
    </ligand>
</feature>
<dbReference type="SUPFAM" id="SSF54637">
    <property type="entry name" value="Thioesterase/thiol ester dehydrase-isomerase"/>
    <property type="match status" value="1"/>
</dbReference>
<evidence type="ECO:0000256" key="1">
    <source>
        <dbReference type="PIRSR" id="PIRSR014972-1"/>
    </source>
</evidence>
<gene>
    <name evidence="4" type="ORF">IAB06_05855</name>
</gene>
<name>A0A9D1SLZ8_9FIRM</name>
<dbReference type="AlphaFoldDB" id="A0A9D1SLZ8"/>
<dbReference type="PIRSF" id="PIRSF014972">
    <property type="entry name" value="FlK"/>
    <property type="match status" value="1"/>
</dbReference>
<dbReference type="EMBL" id="DVNI01000096">
    <property type="protein sequence ID" value="HIU64538.1"/>
    <property type="molecule type" value="Genomic_DNA"/>
</dbReference>
<protein>
    <submittedName>
        <fullName evidence="4">Thioesterase family protein</fullName>
    </submittedName>
</protein>
<evidence type="ECO:0000256" key="2">
    <source>
        <dbReference type="PIRSR" id="PIRSR014972-2"/>
    </source>
</evidence>
<feature type="binding site" evidence="2">
    <location>
        <position position="62"/>
    </location>
    <ligand>
        <name>substrate</name>
    </ligand>
</feature>
<feature type="domain" description="Fluoroacetyl-CoA-specific thioesterase-like" evidence="3">
    <location>
        <begin position="19"/>
        <end position="119"/>
    </location>
</feature>
<dbReference type="PANTHER" id="PTHR36934">
    <property type="entry name" value="BLR0278 PROTEIN"/>
    <property type="match status" value="1"/>
</dbReference>
<evidence type="ECO:0000313" key="4">
    <source>
        <dbReference type="EMBL" id="HIU64538.1"/>
    </source>
</evidence>
<sequence>MTDLRIGLTGTASETVLYTNTASALGSGLLDVYATPAMIALLEKAAVLAITPSLKAGEGSVGIKINVTHERASLPGQTIIATADLIKIDGRKLTFKVTAVDEHGLIGQGEHERFIINDEKFLANLKK</sequence>
<dbReference type="PANTHER" id="PTHR36934:SF1">
    <property type="entry name" value="THIOESTERASE DOMAIN-CONTAINING PROTEIN"/>
    <property type="match status" value="1"/>
</dbReference>
<evidence type="ECO:0000259" key="3">
    <source>
        <dbReference type="Pfam" id="PF22636"/>
    </source>
</evidence>
<accession>A0A9D1SLZ8</accession>
<feature type="active site" evidence="1">
    <location>
        <position position="69"/>
    </location>
</feature>
<comment type="caution">
    <text evidence="4">The sequence shown here is derived from an EMBL/GenBank/DDBJ whole genome shotgun (WGS) entry which is preliminary data.</text>
</comment>
<dbReference type="Pfam" id="PF22636">
    <property type="entry name" value="FlK"/>
    <property type="match status" value="1"/>
</dbReference>
<feature type="binding site" evidence="2">
    <location>
        <position position="62"/>
    </location>
    <ligand>
        <name>CoA</name>
        <dbReference type="ChEBI" id="CHEBI:57287"/>
    </ligand>
</feature>